<keyword evidence="1" id="KW-0472">Membrane</keyword>
<feature type="transmembrane region" description="Helical" evidence="1">
    <location>
        <begin position="54"/>
        <end position="80"/>
    </location>
</feature>
<comment type="caution">
    <text evidence="2">The sequence shown here is derived from an EMBL/GenBank/DDBJ whole genome shotgun (WGS) entry which is preliminary data.</text>
</comment>
<name>A0A414IQD8_9FIRM</name>
<evidence type="ECO:0000313" key="2">
    <source>
        <dbReference type="EMBL" id="RHE30574.1"/>
    </source>
</evidence>
<dbReference type="EMBL" id="QSKC01000027">
    <property type="protein sequence ID" value="RHE30574.1"/>
    <property type="molecule type" value="Genomic_DNA"/>
</dbReference>
<dbReference type="Proteomes" id="UP000285290">
    <property type="component" value="Unassembled WGS sequence"/>
</dbReference>
<reference evidence="2 3" key="1">
    <citation type="submission" date="2018-08" db="EMBL/GenBank/DDBJ databases">
        <title>A genome reference for cultivated species of the human gut microbiota.</title>
        <authorList>
            <person name="Zou Y."/>
            <person name="Xue W."/>
            <person name="Luo G."/>
        </authorList>
    </citation>
    <scope>NUCLEOTIDE SEQUENCE [LARGE SCALE GENOMIC DNA]</scope>
    <source>
        <strain evidence="2 3">AM29-10</strain>
    </source>
</reference>
<protein>
    <submittedName>
        <fullName evidence="2">Uncharacterized protein</fullName>
    </submittedName>
</protein>
<dbReference type="AlphaFoldDB" id="A0A414IQD8"/>
<feature type="transmembrane region" description="Helical" evidence="1">
    <location>
        <begin position="21"/>
        <end position="48"/>
    </location>
</feature>
<accession>A0A414IQD8</accession>
<organism evidence="2 3">
    <name type="scientific">Agathobacter rectalis</name>
    <dbReference type="NCBI Taxonomy" id="39491"/>
    <lineage>
        <taxon>Bacteria</taxon>
        <taxon>Bacillati</taxon>
        <taxon>Bacillota</taxon>
        <taxon>Clostridia</taxon>
        <taxon>Lachnospirales</taxon>
        <taxon>Lachnospiraceae</taxon>
        <taxon>Agathobacter</taxon>
    </lineage>
</organism>
<evidence type="ECO:0000256" key="1">
    <source>
        <dbReference type="SAM" id="Phobius"/>
    </source>
</evidence>
<keyword evidence="1" id="KW-1133">Transmembrane helix</keyword>
<dbReference type="RefSeq" id="WP_117998340.1">
    <property type="nucleotide sequence ID" value="NZ_QRWI01000026.1"/>
</dbReference>
<sequence>MVRHKGNIFEQESYRGVGIREVSAVMVTFITLSLLSGIAAVCIIANFNEVTARIAIFVANALSSGVPMLIILIAFIYFVVRLRFKWHRRFWRW</sequence>
<proteinExistence type="predicted"/>
<evidence type="ECO:0000313" key="3">
    <source>
        <dbReference type="Proteomes" id="UP000285290"/>
    </source>
</evidence>
<gene>
    <name evidence="2" type="ORF">DW753_14155</name>
</gene>
<keyword evidence="1" id="KW-0812">Transmembrane</keyword>